<sequence>MMEDFTERMNQELHKQEVLLAAQREQELLAQKQAAQEKQVPSPNSVFRQLIEEMCGTKVCEEQKQNMEDTMLDLLEICRQKELYCIHNNVDDLFESDLNSKLLSINFNSQHLDKEKHEVKNIVEPTAKHQTRISPCLKNFKVIQKESIISLNNTPQISPVNAITHDLPTKEPEDSLIMGNEELNTIPKRESDEFIKSSVEDLILIPRESEDSSGSDNDFTSSDNELLSDEDVPKDVKNYSNSIFEFDDEYISNDVNPLFNEVLENIESKDSCVSNLDESALLVPPLSDANEDECFNPGGVIDEIDAFLDMDISTNIENGYHDSEGDIIYLESLLIDDTSPNLSPEVFLDHDPRSLKDDPNNDDFMTEDKVFDPMIYEKSFSLTFVKLTFEDRHYFTITFVIRIFLPYLTYSVDSPFLLSSRSEDTIFDPSISTLHFSSLKPVAYENPIVIFLFFYFCPKDKGI</sequence>
<name>A0ABQ5CRF2_9ASTR</name>
<evidence type="ECO:0000313" key="2">
    <source>
        <dbReference type="EMBL" id="GJT28697.1"/>
    </source>
</evidence>
<evidence type="ECO:0000256" key="1">
    <source>
        <dbReference type="SAM" id="MobiDB-lite"/>
    </source>
</evidence>
<reference evidence="2" key="2">
    <citation type="submission" date="2022-01" db="EMBL/GenBank/DDBJ databases">
        <authorList>
            <person name="Yamashiro T."/>
            <person name="Shiraishi A."/>
            <person name="Satake H."/>
            <person name="Nakayama K."/>
        </authorList>
    </citation>
    <scope>NUCLEOTIDE SEQUENCE</scope>
</reference>
<feature type="compositionally biased region" description="Polar residues" evidence="1">
    <location>
        <begin position="212"/>
        <end position="225"/>
    </location>
</feature>
<comment type="caution">
    <text evidence="2">The sequence shown here is derived from an EMBL/GenBank/DDBJ whole genome shotgun (WGS) entry which is preliminary data.</text>
</comment>
<organism evidence="2 3">
    <name type="scientific">Tanacetum coccineum</name>
    <dbReference type="NCBI Taxonomy" id="301880"/>
    <lineage>
        <taxon>Eukaryota</taxon>
        <taxon>Viridiplantae</taxon>
        <taxon>Streptophyta</taxon>
        <taxon>Embryophyta</taxon>
        <taxon>Tracheophyta</taxon>
        <taxon>Spermatophyta</taxon>
        <taxon>Magnoliopsida</taxon>
        <taxon>eudicotyledons</taxon>
        <taxon>Gunneridae</taxon>
        <taxon>Pentapetalae</taxon>
        <taxon>asterids</taxon>
        <taxon>campanulids</taxon>
        <taxon>Asterales</taxon>
        <taxon>Asteraceae</taxon>
        <taxon>Asteroideae</taxon>
        <taxon>Anthemideae</taxon>
        <taxon>Anthemidinae</taxon>
        <taxon>Tanacetum</taxon>
    </lineage>
</organism>
<dbReference type="EMBL" id="BQNB010014482">
    <property type="protein sequence ID" value="GJT28697.1"/>
    <property type="molecule type" value="Genomic_DNA"/>
</dbReference>
<evidence type="ECO:0000313" key="3">
    <source>
        <dbReference type="Proteomes" id="UP001151760"/>
    </source>
</evidence>
<dbReference type="Proteomes" id="UP001151760">
    <property type="component" value="Unassembled WGS sequence"/>
</dbReference>
<protein>
    <submittedName>
        <fullName evidence="2">Uncharacterized protein</fullName>
    </submittedName>
</protein>
<keyword evidence="3" id="KW-1185">Reference proteome</keyword>
<accession>A0ABQ5CRF2</accession>
<feature type="region of interest" description="Disordered" evidence="1">
    <location>
        <begin position="206"/>
        <end position="232"/>
    </location>
</feature>
<gene>
    <name evidence="2" type="ORF">Tco_0908972</name>
</gene>
<proteinExistence type="predicted"/>
<reference evidence="2" key="1">
    <citation type="journal article" date="2022" name="Int. J. Mol. Sci.">
        <title>Draft Genome of Tanacetum Coccineum: Genomic Comparison of Closely Related Tanacetum-Family Plants.</title>
        <authorList>
            <person name="Yamashiro T."/>
            <person name="Shiraishi A."/>
            <person name="Nakayama K."/>
            <person name="Satake H."/>
        </authorList>
    </citation>
    <scope>NUCLEOTIDE SEQUENCE</scope>
</reference>